<dbReference type="SUPFAM" id="SSF55961">
    <property type="entry name" value="Bet v1-like"/>
    <property type="match status" value="1"/>
</dbReference>
<dbReference type="InterPro" id="IPR023393">
    <property type="entry name" value="START-like_dom_sf"/>
</dbReference>
<proteinExistence type="predicted"/>
<reference evidence="2" key="1">
    <citation type="submission" date="2021-12" db="EMBL/GenBank/DDBJ databases">
        <authorList>
            <person name="King R."/>
        </authorList>
    </citation>
    <scope>NUCLEOTIDE SEQUENCE</scope>
</reference>
<keyword evidence="1" id="KW-0812">Transmembrane</keyword>
<gene>
    <name evidence="2" type="ORF">DIATSA_LOCUS7439</name>
</gene>
<reference evidence="2" key="2">
    <citation type="submission" date="2022-10" db="EMBL/GenBank/DDBJ databases">
        <authorList>
            <consortium name="ENA_rothamsted_submissions"/>
            <consortium name="culmorum"/>
            <person name="King R."/>
        </authorList>
    </citation>
    <scope>NUCLEOTIDE SEQUENCE</scope>
</reference>
<dbReference type="Proteomes" id="UP001153714">
    <property type="component" value="Chromosome 20"/>
</dbReference>
<evidence type="ECO:0000313" key="2">
    <source>
        <dbReference type="EMBL" id="CAG9789732.1"/>
    </source>
</evidence>
<evidence type="ECO:0000313" key="3">
    <source>
        <dbReference type="Proteomes" id="UP001153714"/>
    </source>
</evidence>
<dbReference type="EMBL" id="OU893351">
    <property type="protein sequence ID" value="CAG9789732.1"/>
    <property type="molecule type" value="Genomic_DNA"/>
</dbReference>
<dbReference type="Gene3D" id="3.30.530.20">
    <property type="match status" value="1"/>
</dbReference>
<evidence type="ECO:0008006" key="4">
    <source>
        <dbReference type="Google" id="ProtNLM"/>
    </source>
</evidence>
<dbReference type="OrthoDB" id="1295045at2759"/>
<organism evidence="2 3">
    <name type="scientific">Diatraea saccharalis</name>
    <name type="common">sugarcane borer</name>
    <dbReference type="NCBI Taxonomy" id="40085"/>
    <lineage>
        <taxon>Eukaryota</taxon>
        <taxon>Metazoa</taxon>
        <taxon>Ecdysozoa</taxon>
        <taxon>Arthropoda</taxon>
        <taxon>Hexapoda</taxon>
        <taxon>Insecta</taxon>
        <taxon>Pterygota</taxon>
        <taxon>Neoptera</taxon>
        <taxon>Endopterygota</taxon>
        <taxon>Lepidoptera</taxon>
        <taxon>Glossata</taxon>
        <taxon>Ditrysia</taxon>
        <taxon>Pyraloidea</taxon>
        <taxon>Crambidae</taxon>
        <taxon>Crambinae</taxon>
        <taxon>Diatraea</taxon>
    </lineage>
</organism>
<keyword evidence="1" id="KW-1133">Transmembrane helix</keyword>
<keyword evidence="1" id="KW-0472">Membrane</keyword>
<accession>A0A9N9WEI5</accession>
<feature type="transmembrane region" description="Helical" evidence="1">
    <location>
        <begin position="92"/>
        <end position="109"/>
    </location>
</feature>
<evidence type="ECO:0000256" key="1">
    <source>
        <dbReference type="SAM" id="Phobius"/>
    </source>
</evidence>
<protein>
    <recommendedName>
        <fullName evidence="4">START domain-containing protein</fullName>
    </recommendedName>
</protein>
<name>A0A9N9WEI5_9NEOP</name>
<keyword evidence="3" id="KW-1185">Reference proteome</keyword>
<dbReference type="AlphaFoldDB" id="A0A9N9WEI5"/>
<sequence length="110" mass="12634">MEAEDVIIWRKEYKPGQGLYAYKVYGRYRDVRAEDFAAVQVDGAYRRVWDAAVAALSVVERHAQGVVDQAVLHWEVLWPVSFFLPSENQSEVITVVKLFILCLCVFLLLV</sequence>